<keyword evidence="1" id="KW-1133">Transmembrane helix</keyword>
<proteinExistence type="predicted"/>
<dbReference type="EMBL" id="RCVM01000004">
    <property type="protein sequence ID" value="RLY04161.1"/>
    <property type="molecule type" value="Genomic_DNA"/>
</dbReference>
<comment type="caution">
    <text evidence="2">The sequence shown here is derived from an EMBL/GenBank/DDBJ whole genome shotgun (WGS) entry which is preliminary data.</text>
</comment>
<reference evidence="2 3" key="1">
    <citation type="submission" date="2018-10" db="EMBL/GenBank/DDBJ databases">
        <title>Streptococcus hillyeri sp. nov., isolated from equine tracheal sample.</title>
        <authorList>
            <person name="Macfadyen A.C."/>
            <person name="Waller A."/>
            <person name="Paterson G.K."/>
        </authorList>
    </citation>
    <scope>NUCLEOTIDE SEQUENCE [LARGE SCALE GENOMIC DNA]</scope>
    <source>
        <strain evidence="2 3">28462</strain>
    </source>
</reference>
<name>A0A3L9DS70_9STRE</name>
<accession>A0A3L9DS70</accession>
<dbReference type="Proteomes" id="UP000279194">
    <property type="component" value="Unassembled WGS sequence"/>
</dbReference>
<sequence>MTSFQFEEKVFFDTFLCIFYRFLISKLKLKTVHWTVLKSISFYLVFLLALLLMWCGALKRPFEVGNKANEVRLNR</sequence>
<keyword evidence="1" id="KW-0472">Membrane</keyword>
<evidence type="ECO:0000256" key="1">
    <source>
        <dbReference type="SAM" id="Phobius"/>
    </source>
</evidence>
<keyword evidence="1" id="KW-0812">Transmembrane</keyword>
<evidence type="ECO:0000313" key="2">
    <source>
        <dbReference type="EMBL" id="RLY04161.1"/>
    </source>
</evidence>
<protein>
    <submittedName>
        <fullName evidence="2">Uncharacterized protein</fullName>
    </submittedName>
</protein>
<feature type="transmembrane region" description="Helical" evidence="1">
    <location>
        <begin position="40"/>
        <end position="58"/>
    </location>
</feature>
<organism evidence="2 3">
    <name type="scientific">Streptococcus hillyeri</name>
    <dbReference type="NCBI Taxonomy" id="2282420"/>
    <lineage>
        <taxon>Bacteria</taxon>
        <taxon>Bacillati</taxon>
        <taxon>Bacillota</taxon>
        <taxon>Bacilli</taxon>
        <taxon>Lactobacillales</taxon>
        <taxon>Streptococcaceae</taxon>
        <taxon>Streptococcus</taxon>
    </lineage>
</organism>
<keyword evidence="3" id="KW-1185">Reference proteome</keyword>
<dbReference type="AlphaFoldDB" id="A0A3L9DS70"/>
<gene>
    <name evidence="2" type="ORF">EAF07_03570</name>
</gene>
<evidence type="ECO:0000313" key="3">
    <source>
        <dbReference type="Proteomes" id="UP000279194"/>
    </source>
</evidence>